<evidence type="ECO:0000256" key="5">
    <source>
        <dbReference type="HAMAP-Rule" id="MF_00374"/>
    </source>
</evidence>
<proteinExistence type="inferred from homology"/>
<dbReference type="GO" id="GO:0005840">
    <property type="term" value="C:ribosome"/>
    <property type="evidence" value="ECO:0007669"/>
    <property type="project" value="UniProtKB-KW"/>
</dbReference>
<sequence length="66" mass="7630">MATKKNTKENFKGMGQDELEKKLVLLREEVRAIRFKSEGARSKNVKELGNLKRQIARVLTEINKKS</sequence>
<dbReference type="HAMAP" id="MF_00374">
    <property type="entry name" value="Ribosomal_uL29"/>
    <property type="match status" value="1"/>
</dbReference>
<dbReference type="STRING" id="1618747.UW02_C0004G0073"/>
<dbReference type="GO" id="GO:0006412">
    <property type="term" value="P:translation"/>
    <property type="evidence" value="ECO:0007669"/>
    <property type="project" value="UniProtKB-UniRule"/>
</dbReference>
<dbReference type="EMBL" id="LCGS01000004">
    <property type="protein sequence ID" value="KKT19896.1"/>
    <property type="molecule type" value="Genomic_DNA"/>
</dbReference>
<keyword evidence="2 5" id="KW-0689">Ribosomal protein</keyword>
<dbReference type="Proteomes" id="UP000034751">
    <property type="component" value="Unassembled WGS sequence"/>
</dbReference>
<protein>
    <recommendedName>
        <fullName evidence="4 5">Large ribosomal subunit protein uL29</fullName>
    </recommendedName>
</protein>
<gene>
    <name evidence="5" type="primary">rpmC</name>
    <name evidence="6" type="ORF">UW02_C0004G0073</name>
</gene>
<dbReference type="AlphaFoldDB" id="A0A0G1FBZ2"/>
<dbReference type="Pfam" id="PF00831">
    <property type="entry name" value="Ribosomal_L29"/>
    <property type="match status" value="1"/>
</dbReference>
<dbReference type="SUPFAM" id="SSF46561">
    <property type="entry name" value="Ribosomal protein L29 (L29p)"/>
    <property type="match status" value="1"/>
</dbReference>
<comment type="similarity">
    <text evidence="1 5">Belongs to the universal ribosomal protein uL29 family.</text>
</comment>
<evidence type="ECO:0000256" key="1">
    <source>
        <dbReference type="ARBA" id="ARBA00009254"/>
    </source>
</evidence>
<dbReference type="NCBIfam" id="TIGR00012">
    <property type="entry name" value="L29"/>
    <property type="match status" value="1"/>
</dbReference>
<evidence type="ECO:0000256" key="2">
    <source>
        <dbReference type="ARBA" id="ARBA00022980"/>
    </source>
</evidence>
<reference evidence="6 7" key="1">
    <citation type="journal article" date="2015" name="Nature">
        <title>rRNA introns, odd ribosomes, and small enigmatic genomes across a large radiation of phyla.</title>
        <authorList>
            <person name="Brown C.T."/>
            <person name="Hug L.A."/>
            <person name="Thomas B.C."/>
            <person name="Sharon I."/>
            <person name="Castelle C.J."/>
            <person name="Singh A."/>
            <person name="Wilkins M.J."/>
            <person name="Williams K.H."/>
            <person name="Banfield J.F."/>
        </authorList>
    </citation>
    <scope>NUCLEOTIDE SEQUENCE [LARGE SCALE GENOMIC DNA]</scope>
</reference>
<dbReference type="GO" id="GO:0003735">
    <property type="term" value="F:structural constituent of ribosome"/>
    <property type="evidence" value="ECO:0007669"/>
    <property type="project" value="InterPro"/>
</dbReference>
<dbReference type="InterPro" id="IPR036049">
    <property type="entry name" value="Ribosomal_uL29_sf"/>
</dbReference>
<name>A0A0G1FBZ2_9BACT</name>
<comment type="caution">
    <text evidence="6">The sequence shown here is derived from an EMBL/GenBank/DDBJ whole genome shotgun (WGS) entry which is preliminary data.</text>
</comment>
<evidence type="ECO:0000256" key="4">
    <source>
        <dbReference type="ARBA" id="ARBA00035204"/>
    </source>
</evidence>
<evidence type="ECO:0000313" key="6">
    <source>
        <dbReference type="EMBL" id="KKT19896.1"/>
    </source>
</evidence>
<keyword evidence="3 5" id="KW-0687">Ribonucleoprotein</keyword>
<dbReference type="InterPro" id="IPR001854">
    <property type="entry name" value="Ribosomal_uL29"/>
</dbReference>
<dbReference type="GO" id="GO:1990904">
    <property type="term" value="C:ribonucleoprotein complex"/>
    <property type="evidence" value="ECO:0007669"/>
    <property type="project" value="UniProtKB-KW"/>
</dbReference>
<evidence type="ECO:0000256" key="3">
    <source>
        <dbReference type="ARBA" id="ARBA00023274"/>
    </source>
</evidence>
<evidence type="ECO:0000313" key="7">
    <source>
        <dbReference type="Proteomes" id="UP000034751"/>
    </source>
</evidence>
<dbReference type="Gene3D" id="1.10.287.310">
    <property type="match status" value="1"/>
</dbReference>
<accession>A0A0G1FBZ2</accession>
<organism evidence="6 7">
    <name type="scientific">Candidatus Nomurabacteria bacterium GW2011_GWB1_43_7</name>
    <dbReference type="NCBI Taxonomy" id="1618747"/>
    <lineage>
        <taxon>Bacteria</taxon>
        <taxon>Candidatus Nomuraibacteriota</taxon>
    </lineage>
</organism>